<dbReference type="Proteomes" id="UP000590740">
    <property type="component" value="Unassembled WGS sequence"/>
</dbReference>
<dbReference type="RefSeq" id="WP_184338644.1">
    <property type="nucleotide sequence ID" value="NZ_JACHIG010000002.1"/>
</dbReference>
<organism evidence="1 2">
    <name type="scientific">Prosthecobacter vanneervenii</name>
    <dbReference type="NCBI Taxonomy" id="48466"/>
    <lineage>
        <taxon>Bacteria</taxon>
        <taxon>Pseudomonadati</taxon>
        <taxon>Verrucomicrobiota</taxon>
        <taxon>Verrucomicrobiia</taxon>
        <taxon>Verrucomicrobiales</taxon>
        <taxon>Verrucomicrobiaceae</taxon>
        <taxon>Prosthecobacter</taxon>
    </lineage>
</organism>
<keyword evidence="2" id="KW-1185">Reference proteome</keyword>
<evidence type="ECO:0000313" key="1">
    <source>
        <dbReference type="EMBL" id="MBB5031709.1"/>
    </source>
</evidence>
<comment type="caution">
    <text evidence="1">The sequence shown here is derived from an EMBL/GenBank/DDBJ whole genome shotgun (WGS) entry which is preliminary data.</text>
</comment>
<name>A0A7W7Y8U5_9BACT</name>
<gene>
    <name evidence="1" type="ORF">HNQ65_001277</name>
</gene>
<reference evidence="1 2" key="1">
    <citation type="submission" date="2020-08" db="EMBL/GenBank/DDBJ databases">
        <title>Genomic Encyclopedia of Type Strains, Phase IV (KMG-IV): sequencing the most valuable type-strain genomes for metagenomic binning, comparative biology and taxonomic classification.</title>
        <authorList>
            <person name="Goeker M."/>
        </authorList>
    </citation>
    <scope>NUCLEOTIDE SEQUENCE [LARGE SCALE GENOMIC DNA]</scope>
    <source>
        <strain evidence="1 2">DSM 12252</strain>
    </source>
</reference>
<sequence>MAGVVAPASNSTNTTRSMKQMLAKIGQIKANIDISGTSTARSASLLCELLETQLLQKSTYQDPRSLTPSRSKIFSQYGQDGMIAEIFRRIGEGERRFVEIGTAPSENNTNLLLLKGWSGLWVDAGLDPDENLPVSVQSLLKQNRLKVCREFVNRDNCRSLLEVRGFAEKLDLLSIDIDYNTHHVFKALLPLKPRVFSVEYNGMLPPDLDWAAPYDASAVWDGTTHFGATLGTISQMAEEGGYSLVGCELSGTDAFFVRHDLLQEHFLRPGDCMFHWEPLRMHLGQMQRHRAALPLAA</sequence>
<proteinExistence type="predicted"/>
<dbReference type="EMBL" id="JACHIG010000002">
    <property type="protein sequence ID" value="MBB5031709.1"/>
    <property type="molecule type" value="Genomic_DNA"/>
</dbReference>
<evidence type="ECO:0008006" key="3">
    <source>
        <dbReference type="Google" id="ProtNLM"/>
    </source>
</evidence>
<accession>A0A7W7Y8U5</accession>
<dbReference type="AlphaFoldDB" id="A0A7W7Y8U5"/>
<evidence type="ECO:0000313" key="2">
    <source>
        <dbReference type="Proteomes" id="UP000590740"/>
    </source>
</evidence>
<protein>
    <recommendedName>
        <fullName evidence="3">Methyltransferase FkbM domain-containing protein</fullName>
    </recommendedName>
</protein>